<comment type="caution">
    <text evidence="1">The sequence shown here is derived from an EMBL/GenBank/DDBJ whole genome shotgun (WGS) entry which is preliminary data.</text>
</comment>
<proteinExistence type="predicted"/>
<dbReference type="EMBL" id="ASPP01025574">
    <property type="protein sequence ID" value="ETO07913.1"/>
    <property type="molecule type" value="Genomic_DNA"/>
</dbReference>
<protein>
    <submittedName>
        <fullName evidence="1">Uncharacterized protein</fullName>
    </submittedName>
</protein>
<dbReference type="SUPFAM" id="SSF56176">
    <property type="entry name" value="FAD-binding/transporter-associated domain-like"/>
    <property type="match status" value="1"/>
</dbReference>
<gene>
    <name evidence="1" type="ORF">RFI_29478</name>
</gene>
<dbReference type="GO" id="GO:0050660">
    <property type="term" value="F:flavin adenine dinucleotide binding"/>
    <property type="evidence" value="ECO:0007669"/>
    <property type="project" value="InterPro"/>
</dbReference>
<accession>X6M1A6</accession>
<reference evidence="1 2" key="1">
    <citation type="journal article" date="2013" name="Curr. Biol.">
        <title>The Genome of the Foraminiferan Reticulomyxa filosa.</title>
        <authorList>
            <person name="Glockner G."/>
            <person name="Hulsmann N."/>
            <person name="Schleicher M."/>
            <person name="Noegel A.A."/>
            <person name="Eichinger L."/>
            <person name="Gallinger C."/>
            <person name="Pawlowski J."/>
            <person name="Sierra R."/>
            <person name="Euteneuer U."/>
            <person name="Pillet L."/>
            <person name="Moustafa A."/>
            <person name="Platzer M."/>
            <person name="Groth M."/>
            <person name="Szafranski K."/>
            <person name="Schliwa M."/>
        </authorList>
    </citation>
    <scope>NUCLEOTIDE SEQUENCE [LARGE SCALE GENOMIC DNA]</scope>
</reference>
<dbReference type="AlphaFoldDB" id="X6M1A6"/>
<evidence type="ECO:0000313" key="2">
    <source>
        <dbReference type="Proteomes" id="UP000023152"/>
    </source>
</evidence>
<name>X6M1A6_RETFI</name>
<dbReference type="Proteomes" id="UP000023152">
    <property type="component" value="Unassembled WGS sequence"/>
</dbReference>
<dbReference type="InterPro" id="IPR036318">
    <property type="entry name" value="FAD-bd_PCMH-like_sf"/>
</dbReference>
<evidence type="ECO:0000313" key="1">
    <source>
        <dbReference type="EMBL" id="ETO07913.1"/>
    </source>
</evidence>
<sequence length="251" mass="29017">MFCCCRRTERRQDAKNDTNEDTLSTEDQKLVREHTTKILAVLKEGKDEELKEISEKILSVGMSSRRKVYKEMLNVVIETYKLPKSGEEFDEVIKMNETARLERFNSELVEEKVWRYTVPESYEAVISNMNDAIKEKQTIRAYTTGYGWTNINKGEGLLMNMSKLKNIKTTLENETFNEKGEQLYTQKHLVWIESGVRYIDVDNLLWPENKRQVLKDETTGESYKMINNTPGFLKLSIVGTAQVGAMGMGSQ</sequence>
<keyword evidence="2" id="KW-1185">Reference proteome</keyword>
<organism evidence="1 2">
    <name type="scientific">Reticulomyxa filosa</name>
    <dbReference type="NCBI Taxonomy" id="46433"/>
    <lineage>
        <taxon>Eukaryota</taxon>
        <taxon>Sar</taxon>
        <taxon>Rhizaria</taxon>
        <taxon>Retaria</taxon>
        <taxon>Foraminifera</taxon>
        <taxon>Monothalamids</taxon>
        <taxon>Reticulomyxidae</taxon>
        <taxon>Reticulomyxa</taxon>
    </lineage>
</organism>